<dbReference type="GO" id="GO:0006357">
    <property type="term" value="P:regulation of transcription by RNA polymerase II"/>
    <property type="evidence" value="ECO:0007669"/>
    <property type="project" value="InterPro"/>
</dbReference>
<reference evidence="2" key="1">
    <citation type="submission" date="2021-06" db="EMBL/GenBank/DDBJ databases">
        <authorList>
            <person name="Kallberg Y."/>
            <person name="Tangrot J."/>
            <person name="Rosling A."/>
        </authorList>
    </citation>
    <scope>NUCLEOTIDE SEQUENCE</scope>
    <source>
        <strain evidence="2">MA453B</strain>
    </source>
</reference>
<dbReference type="GO" id="GO:0003712">
    <property type="term" value="F:transcription coregulator activity"/>
    <property type="evidence" value="ECO:0007669"/>
    <property type="project" value="InterPro"/>
</dbReference>
<keyword evidence="3" id="KW-1185">Reference proteome</keyword>
<accession>A0A9N9EWP9</accession>
<feature type="region of interest" description="Disordered" evidence="1">
    <location>
        <begin position="471"/>
        <end position="505"/>
    </location>
</feature>
<protein>
    <submittedName>
        <fullName evidence="2">438_t:CDS:1</fullName>
    </submittedName>
</protein>
<gene>
    <name evidence="2" type="ORF">DERYTH_LOCUS12578</name>
</gene>
<evidence type="ECO:0000256" key="1">
    <source>
        <dbReference type="SAM" id="MobiDB-lite"/>
    </source>
</evidence>
<dbReference type="GO" id="GO:0016592">
    <property type="term" value="C:mediator complex"/>
    <property type="evidence" value="ECO:0007669"/>
    <property type="project" value="InterPro"/>
</dbReference>
<feature type="compositionally biased region" description="Polar residues" evidence="1">
    <location>
        <begin position="480"/>
        <end position="490"/>
    </location>
</feature>
<evidence type="ECO:0000313" key="2">
    <source>
        <dbReference type="EMBL" id="CAG8694358.1"/>
    </source>
</evidence>
<dbReference type="Pfam" id="PF05397">
    <property type="entry name" value="Med15_fungi"/>
    <property type="match status" value="1"/>
</dbReference>
<dbReference type="EMBL" id="CAJVPY010008333">
    <property type="protein sequence ID" value="CAG8694358.1"/>
    <property type="molecule type" value="Genomic_DNA"/>
</dbReference>
<dbReference type="OrthoDB" id="1938591at2759"/>
<dbReference type="AlphaFoldDB" id="A0A9N9EWP9"/>
<name>A0A9N9EWP9_9GLOM</name>
<sequence>PSKFFSIFFKIIMSIVPTDWRLLLSEDERKANISRLYKGLELLNQPQIYKFNQPQVAQQQSQQAQTLLPQQLPNSQSQQLQQKISMQILQQQQQPITSPQQQHAQTQRILLQQQLAQQQSLQAQTLLLQQLPNSQSQQLQQKIPIQILQQQQQPIPSPQQQYAQTQRTLLQQQLAQQQSHQALSLLLQQLPNSQSQQLQQKIPIQILQQQQRPALAVVQQQPQKQQTQKNAASLHQLQVGQQQSQQAQALLPQQLPNSQSQQLKQQISIQTLQQQQQPVPFPQQQQQVQIQRLPIQQPHLLLTTMPFINNSKTQPGSLTTLTEKEEKEALTMIRQIDNRAKERKKIQYHEVDLSEEDKRQIWIKLCEFAPIYEKIDEILPYVWHYTKSSQDTYRLLGMKYIIEDQLNALSSGKYILKLNLVENLLQQIRKYFVFVDSRRRDIVVPPQQPQPGAESRFSPLIKSNSLDLKLPTMPRHVKDNSATSDSSSIPTKRYQPSVDQDVPQSNKKLQIDSNSVKCAADSTSVINQNNPIVVSDETKQNIPAEILPINTDNQNNPIVIPKDSRQNISAEISAPNIANQTSSTVIQESDKDVAVTEDYHAGSQLLMNQLNKLLCNGSTMAQRQTIEGYSPYEESENRAIIVSLINAA</sequence>
<evidence type="ECO:0000313" key="3">
    <source>
        <dbReference type="Proteomes" id="UP000789405"/>
    </source>
</evidence>
<dbReference type="InterPro" id="IPR008626">
    <property type="entry name" value="Mediator_Med15_fun"/>
</dbReference>
<dbReference type="Proteomes" id="UP000789405">
    <property type="component" value="Unassembled WGS sequence"/>
</dbReference>
<feature type="non-terminal residue" evidence="2">
    <location>
        <position position="648"/>
    </location>
</feature>
<comment type="caution">
    <text evidence="2">The sequence shown here is derived from an EMBL/GenBank/DDBJ whole genome shotgun (WGS) entry which is preliminary data.</text>
</comment>
<proteinExistence type="predicted"/>
<organism evidence="2 3">
    <name type="scientific">Dentiscutata erythropus</name>
    <dbReference type="NCBI Taxonomy" id="1348616"/>
    <lineage>
        <taxon>Eukaryota</taxon>
        <taxon>Fungi</taxon>
        <taxon>Fungi incertae sedis</taxon>
        <taxon>Mucoromycota</taxon>
        <taxon>Glomeromycotina</taxon>
        <taxon>Glomeromycetes</taxon>
        <taxon>Diversisporales</taxon>
        <taxon>Gigasporaceae</taxon>
        <taxon>Dentiscutata</taxon>
    </lineage>
</organism>